<evidence type="ECO:0000313" key="3">
    <source>
        <dbReference type="Proteomes" id="UP000271889"/>
    </source>
</evidence>
<dbReference type="GO" id="GO:0051209">
    <property type="term" value="P:release of sequestered calcium ion into cytosol"/>
    <property type="evidence" value="ECO:0007669"/>
    <property type="project" value="TreeGrafter"/>
</dbReference>
<reference evidence="2 3" key="1">
    <citation type="submission" date="2018-11" db="EMBL/GenBank/DDBJ databases">
        <authorList>
            <consortium name="Pathogen Informatics"/>
        </authorList>
    </citation>
    <scope>NUCLEOTIDE SEQUENCE [LARGE SCALE GENOMIC DNA]</scope>
</reference>
<dbReference type="GO" id="GO:0032587">
    <property type="term" value="C:ruffle membrane"/>
    <property type="evidence" value="ECO:0007669"/>
    <property type="project" value="TreeGrafter"/>
</dbReference>
<dbReference type="OrthoDB" id="269822at2759"/>
<dbReference type="GO" id="GO:0004435">
    <property type="term" value="F:phosphatidylinositol-4,5-bisphosphate phospholipase C activity"/>
    <property type="evidence" value="ECO:0007669"/>
    <property type="project" value="TreeGrafter"/>
</dbReference>
<proteinExistence type="predicted"/>
<dbReference type="Pfam" id="PF00388">
    <property type="entry name" value="PI-PLC-X"/>
    <property type="match status" value="1"/>
</dbReference>
<organism evidence="2 3">
    <name type="scientific">Cylicostephanus goldi</name>
    <name type="common">Nematode worm</name>
    <dbReference type="NCBI Taxonomy" id="71465"/>
    <lineage>
        <taxon>Eukaryota</taxon>
        <taxon>Metazoa</taxon>
        <taxon>Ecdysozoa</taxon>
        <taxon>Nematoda</taxon>
        <taxon>Chromadorea</taxon>
        <taxon>Rhabditida</taxon>
        <taxon>Rhabditina</taxon>
        <taxon>Rhabditomorpha</taxon>
        <taxon>Strongyloidea</taxon>
        <taxon>Strongylidae</taxon>
        <taxon>Cylicostephanus</taxon>
    </lineage>
</organism>
<dbReference type="EMBL" id="UYRV01026878">
    <property type="protein sequence ID" value="VDK80039.1"/>
    <property type="molecule type" value="Genomic_DNA"/>
</dbReference>
<dbReference type="Proteomes" id="UP000271889">
    <property type="component" value="Unassembled WGS sequence"/>
</dbReference>
<dbReference type="GO" id="GO:0010634">
    <property type="term" value="P:positive regulation of epithelial cell migration"/>
    <property type="evidence" value="ECO:0007669"/>
    <property type="project" value="TreeGrafter"/>
</dbReference>
<sequence length="185" mass="21052">MNYSGLLGWTTQAQLSRIPGHCHLSWLHNDIEAFASGCTLRYQTLCIPYHYPVILSIEDNCSVPAQRLLAQEVKEILGDDLLTQPISASETELPSPAALKKKIILKHKKLPIESEDLATFVSASTDECELEFFEFFHRRENNVQDTDILARECIKKGVLSLFDSVKHVSYFSFYPLTLAKQFRAF</sequence>
<dbReference type="InterPro" id="IPR000909">
    <property type="entry name" value="PLipase_C_PInositol-sp_X_dom"/>
</dbReference>
<dbReference type="SUPFAM" id="SSF51695">
    <property type="entry name" value="PLC-like phosphodiesterases"/>
    <property type="match status" value="1"/>
</dbReference>
<accession>A0A3P6T9Q3</accession>
<gene>
    <name evidence="2" type="ORF">CGOC_LOCUS7651</name>
</gene>
<protein>
    <recommendedName>
        <fullName evidence="1">Phosphatidylinositol-specific phospholipase C X domain-containing protein</fullName>
    </recommendedName>
</protein>
<dbReference type="PANTHER" id="PTHR10336:SF159">
    <property type="entry name" value="1-PHOSPHATIDYLINOSITOL 4,5-BISPHOSPHATE PHOSPHODIESTERASE GAMMA"/>
    <property type="match status" value="1"/>
</dbReference>
<keyword evidence="3" id="KW-1185">Reference proteome</keyword>
<dbReference type="AlphaFoldDB" id="A0A3P6T9Q3"/>
<evidence type="ECO:0000313" key="2">
    <source>
        <dbReference type="EMBL" id="VDK80039.1"/>
    </source>
</evidence>
<dbReference type="PROSITE" id="PS50007">
    <property type="entry name" value="PIPLC_X_DOMAIN"/>
    <property type="match status" value="1"/>
</dbReference>
<dbReference type="InterPro" id="IPR017946">
    <property type="entry name" value="PLC-like_Pdiesterase_TIM-brl"/>
</dbReference>
<dbReference type="GO" id="GO:0048015">
    <property type="term" value="P:phosphatidylinositol-mediated signaling"/>
    <property type="evidence" value="ECO:0007669"/>
    <property type="project" value="TreeGrafter"/>
</dbReference>
<dbReference type="GO" id="GO:0046488">
    <property type="term" value="P:phosphatidylinositol metabolic process"/>
    <property type="evidence" value="ECO:0007669"/>
    <property type="project" value="TreeGrafter"/>
</dbReference>
<feature type="domain" description="Phosphatidylinositol-specific phospholipase C X" evidence="1">
    <location>
        <begin position="21"/>
        <end position="108"/>
    </location>
</feature>
<dbReference type="Gene3D" id="3.20.20.190">
    <property type="entry name" value="Phosphatidylinositol (PI) phosphodiesterase"/>
    <property type="match status" value="1"/>
</dbReference>
<dbReference type="PANTHER" id="PTHR10336">
    <property type="entry name" value="PHOSPHOINOSITIDE-SPECIFIC PHOSPHOLIPASE C FAMILY PROTEIN"/>
    <property type="match status" value="1"/>
</dbReference>
<dbReference type="InterPro" id="IPR001192">
    <property type="entry name" value="PI-PLC_fam"/>
</dbReference>
<evidence type="ECO:0000259" key="1">
    <source>
        <dbReference type="SMART" id="SM00148"/>
    </source>
</evidence>
<name>A0A3P6T9Q3_CYLGO</name>
<dbReference type="SMART" id="SM00148">
    <property type="entry name" value="PLCXc"/>
    <property type="match status" value="1"/>
</dbReference>